<dbReference type="Gene3D" id="4.10.280.10">
    <property type="entry name" value="Helix-loop-helix DNA-binding domain"/>
    <property type="match status" value="1"/>
</dbReference>
<dbReference type="Proteomes" id="UP000324646">
    <property type="component" value="Chromosome"/>
</dbReference>
<protein>
    <submittedName>
        <fullName evidence="1">Aspartyl-phosphate phosphatase Spo0E family protein</fullName>
    </submittedName>
</protein>
<name>A0A5C0SG39_CRATE</name>
<evidence type="ECO:0000313" key="1">
    <source>
        <dbReference type="EMBL" id="QEK13321.1"/>
    </source>
</evidence>
<accession>A0A5C0SG39</accession>
<dbReference type="InterPro" id="IPR037208">
    <property type="entry name" value="Spo0E-like_sf"/>
</dbReference>
<dbReference type="SUPFAM" id="SSF140500">
    <property type="entry name" value="BAS1536-like"/>
    <property type="match status" value="1"/>
</dbReference>
<evidence type="ECO:0000313" key="2">
    <source>
        <dbReference type="Proteomes" id="UP000324646"/>
    </source>
</evidence>
<gene>
    <name evidence="1" type="ORF">FQB35_14155</name>
</gene>
<sequence>MGESKEIRKKIENLRKYLYDLIEQNKNLFAAEVVRVSQELDKVLNEYNSIIKKQIA</sequence>
<dbReference type="GO" id="GO:0046983">
    <property type="term" value="F:protein dimerization activity"/>
    <property type="evidence" value="ECO:0007669"/>
    <property type="project" value="InterPro"/>
</dbReference>
<proteinExistence type="predicted"/>
<dbReference type="InterPro" id="IPR018540">
    <property type="entry name" value="Spo0E-like"/>
</dbReference>
<dbReference type="AlphaFoldDB" id="A0A5C0SG39"/>
<dbReference type="GO" id="GO:0043937">
    <property type="term" value="P:regulation of sporulation"/>
    <property type="evidence" value="ECO:0007669"/>
    <property type="project" value="InterPro"/>
</dbReference>
<reference evidence="1 2" key="1">
    <citation type="submission" date="2019-07" db="EMBL/GenBank/DDBJ databases">
        <title>Complete genome of Crassaminicella thermophila SY095.</title>
        <authorList>
            <person name="Li X."/>
        </authorList>
    </citation>
    <scope>NUCLEOTIDE SEQUENCE [LARGE SCALE GENOMIC DNA]</scope>
    <source>
        <strain evidence="1 2">SY095</strain>
    </source>
</reference>
<keyword evidence="2" id="KW-1185">Reference proteome</keyword>
<organism evidence="1 2">
    <name type="scientific">Crassaminicella thermophila</name>
    <dbReference type="NCBI Taxonomy" id="2599308"/>
    <lineage>
        <taxon>Bacteria</taxon>
        <taxon>Bacillati</taxon>
        <taxon>Bacillota</taxon>
        <taxon>Clostridia</taxon>
        <taxon>Eubacteriales</taxon>
        <taxon>Clostridiaceae</taxon>
        <taxon>Crassaminicella</taxon>
    </lineage>
</organism>
<dbReference type="EMBL" id="CP042243">
    <property type="protein sequence ID" value="QEK13321.1"/>
    <property type="molecule type" value="Genomic_DNA"/>
</dbReference>
<dbReference type="OrthoDB" id="2991049at2"/>
<dbReference type="KEGG" id="crs:FQB35_14155"/>
<dbReference type="Pfam" id="PF09388">
    <property type="entry name" value="SpoOE-like"/>
    <property type="match status" value="1"/>
</dbReference>
<dbReference type="InterPro" id="IPR036638">
    <property type="entry name" value="HLH_DNA-bd_sf"/>
</dbReference>
<dbReference type="RefSeq" id="WP_148810493.1">
    <property type="nucleotide sequence ID" value="NZ_CP042243.1"/>
</dbReference>